<dbReference type="SUPFAM" id="SSF48264">
    <property type="entry name" value="Cytochrome P450"/>
    <property type="match status" value="1"/>
</dbReference>
<dbReference type="PANTHER" id="PTHR46696">
    <property type="entry name" value="P450, PUTATIVE (EUROFUNG)-RELATED"/>
    <property type="match status" value="1"/>
</dbReference>
<comment type="similarity">
    <text evidence="1">Belongs to the cytochrome P450 family.</text>
</comment>
<evidence type="ECO:0000256" key="4">
    <source>
        <dbReference type="ARBA" id="ARBA00023002"/>
    </source>
</evidence>
<keyword evidence="4 7" id="KW-0560">Oxidoreductase</keyword>
<dbReference type="OrthoDB" id="3203662at2"/>
<gene>
    <name evidence="7" type="ORF">ACRB68_31070</name>
</gene>
<keyword evidence="8" id="KW-1185">Reference proteome</keyword>
<reference evidence="7 8" key="1">
    <citation type="submission" date="2019-10" db="EMBL/GenBank/DDBJ databases">
        <title>Actinomadura rubteroloni sp. nov. and Actinomadura macrotermitis sp. nov., isolated from the gut of fungus growing-termite Macrotermes natalensis.</title>
        <authorList>
            <person name="Benndorf R."/>
            <person name="Martin K."/>
            <person name="Kuefner M."/>
            <person name="De Beer W."/>
            <person name="Kaster A.-K."/>
            <person name="Vollmers J."/>
            <person name="Poulsen M."/>
            <person name="Beemelmanns C."/>
        </authorList>
    </citation>
    <scope>NUCLEOTIDE SEQUENCE [LARGE SCALE GENOMIC DNA]</scope>
    <source>
        <strain evidence="7 8">RB68</strain>
    </source>
</reference>
<dbReference type="PRINTS" id="PR00359">
    <property type="entry name" value="BP450"/>
</dbReference>
<keyword evidence="5" id="KW-0408">Iron</keyword>
<dbReference type="InterPro" id="IPR036396">
    <property type="entry name" value="Cyt_P450_sf"/>
</dbReference>
<evidence type="ECO:0000313" key="8">
    <source>
        <dbReference type="Proteomes" id="UP000487268"/>
    </source>
</evidence>
<evidence type="ECO:0000256" key="1">
    <source>
        <dbReference type="ARBA" id="ARBA00010617"/>
    </source>
</evidence>
<dbReference type="GO" id="GO:0005506">
    <property type="term" value="F:iron ion binding"/>
    <property type="evidence" value="ECO:0007669"/>
    <property type="project" value="InterPro"/>
</dbReference>
<proteinExistence type="inferred from homology"/>
<keyword evidence="6" id="KW-0503">Monooxygenase</keyword>
<dbReference type="Proteomes" id="UP000487268">
    <property type="component" value="Unassembled WGS sequence"/>
</dbReference>
<comment type="caution">
    <text evidence="7">The sequence shown here is derived from an EMBL/GenBank/DDBJ whole genome shotgun (WGS) entry which is preliminary data.</text>
</comment>
<dbReference type="FunFam" id="1.10.630.10:FF:000018">
    <property type="entry name" value="Cytochrome P450 monooxygenase"/>
    <property type="match status" value="1"/>
</dbReference>
<evidence type="ECO:0000256" key="3">
    <source>
        <dbReference type="ARBA" id="ARBA00022723"/>
    </source>
</evidence>
<evidence type="ECO:0000313" key="7">
    <source>
        <dbReference type="EMBL" id="MQY05044.1"/>
    </source>
</evidence>
<dbReference type="InterPro" id="IPR001128">
    <property type="entry name" value="Cyt_P450"/>
</dbReference>
<dbReference type="EMBL" id="WEGH01000002">
    <property type="protein sequence ID" value="MQY05044.1"/>
    <property type="molecule type" value="Genomic_DNA"/>
</dbReference>
<organism evidence="7 8">
    <name type="scientific">Actinomadura macrotermitis</name>
    <dbReference type="NCBI Taxonomy" id="2585200"/>
    <lineage>
        <taxon>Bacteria</taxon>
        <taxon>Bacillati</taxon>
        <taxon>Actinomycetota</taxon>
        <taxon>Actinomycetes</taxon>
        <taxon>Streptosporangiales</taxon>
        <taxon>Thermomonosporaceae</taxon>
        <taxon>Actinomadura</taxon>
    </lineage>
</organism>
<dbReference type="GO" id="GO:0036199">
    <property type="term" value="F:cholest-4-en-3-one 26-monooxygenase activity"/>
    <property type="evidence" value="ECO:0007669"/>
    <property type="project" value="TreeGrafter"/>
</dbReference>
<dbReference type="GO" id="GO:0006707">
    <property type="term" value="P:cholesterol catabolic process"/>
    <property type="evidence" value="ECO:0007669"/>
    <property type="project" value="TreeGrafter"/>
</dbReference>
<dbReference type="Pfam" id="PF00067">
    <property type="entry name" value="p450"/>
    <property type="match status" value="1"/>
</dbReference>
<keyword evidence="2" id="KW-0349">Heme</keyword>
<dbReference type="CDD" id="cd11033">
    <property type="entry name" value="CYP142-like"/>
    <property type="match status" value="1"/>
</dbReference>
<dbReference type="GO" id="GO:0020037">
    <property type="term" value="F:heme binding"/>
    <property type="evidence" value="ECO:0007669"/>
    <property type="project" value="InterPro"/>
</dbReference>
<dbReference type="InterPro" id="IPR002397">
    <property type="entry name" value="Cyt_P450_B"/>
</dbReference>
<evidence type="ECO:0000256" key="6">
    <source>
        <dbReference type="ARBA" id="ARBA00023033"/>
    </source>
</evidence>
<accession>A0A7K0BWI2</accession>
<sequence length="428" mass="47332">MGESATLPALGEIDLSDAGFWDRPPAERSAAFAVLRRQAGPIWFADPDYTDIGFERGTGYHALVRHADILAVSRRPELFCSGRGGATNILDMPDEYAEYFGSMINMDDPRHARLRRIVSRAFTRRSMADLSRQIDAVAARTVDAVAARGSCDFAVEVAARVPLAIICEMLGVPPEHHDFVFERSNRILCGFDPEFLPAPEKIAEQLLTAGSEIVDLVGDLAARRRERPADDLISHLVQANVDGESLTDQEVGSFFLLLAVAGNETTRNAITHGLMLLTDHPEQRELLASDLDRYGPGAVEEIVRLASPIIFMRRTVVEDCEVNGRRYREGEKALLFYWSANRDEDVFPDPERFDITRTPNDHVAFGAPGPHFCLGAHLARAEISATFRELLTRLPDIRAGEPDRLIGSAFINGVKHLPCTFTPAEARA</sequence>
<protein>
    <submittedName>
        <fullName evidence="7">Methyl-branched lipid omega-hydroxylase</fullName>
        <ecNumber evidence="7">1.14.15.14</ecNumber>
    </submittedName>
</protein>
<keyword evidence="3" id="KW-0479">Metal-binding</keyword>
<dbReference type="GO" id="GO:0008395">
    <property type="term" value="F:steroid hydroxylase activity"/>
    <property type="evidence" value="ECO:0007669"/>
    <property type="project" value="TreeGrafter"/>
</dbReference>
<dbReference type="Gene3D" id="1.10.630.10">
    <property type="entry name" value="Cytochrome P450"/>
    <property type="match status" value="1"/>
</dbReference>
<dbReference type="AlphaFoldDB" id="A0A7K0BWI2"/>
<evidence type="ECO:0000256" key="5">
    <source>
        <dbReference type="ARBA" id="ARBA00023004"/>
    </source>
</evidence>
<dbReference type="PANTHER" id="PTHR46696:SF4">
    <property type="entry name" value="BIOTIN BIOSYNTHESIS CYTOCHROME P450"/>
    <property type="match status" value="1"/>
</dbReference>
<dbReference type="RefSeq" id="WP_153533168.1">
    <property type="nucleotide sequence ID" value="NZ_WEGH01000002.1"/>
</dbReference>
<dbReference type="EC" id="1.14.15.14" evidence="7"/>
<evidence type="ECO:0000256" key="2">
    <source>
        <dbReference type="ARBA" id="ARBA00022617"/>
    </source>
</evidence>
<name>A0A7K0BWI2_9ACTN</name>